<sequence length="61" mass="7133">SRLMMEKPTPFSERRQEVPEAKEPWQPLGRSLNPSLYLQVELLQNNLRQLTCLLILQAQLS</sequence>
<comment type="caution">
    <text evidence="2">The sequence shown here is derived from an EMBL/GenBank/DDBJ whole genome shotgun (WGS) entry which is preliminary data.</text>
</comment>
<feature type="compositionally biased region" description="Basic and acidic residues" evidence="1">
    <location>
        <begin position="12"/>
        <end position="23"/>
    </location>
</feature>
<reference evidence="2" key="1">
    <citation type="submission" date="2019-04" db="EMBL/GenBank/DDBJ databases">
        <authorList>
            <person name="Alioto T."/>
            <person name="Alioto T."/>
        </authorList>
    </citation>
    <scope>NUCLEOTIDE SEQUENCE [LARGE SCALE GENOMIC DNA]</scope>
</reference>
<gene>
    <name evidence="2" type="ORF">MONAX_5E042371</name>
</gene>
<evidence type="ECO:0000256" key="1">
    <source>
        <dbReference type="SAM" id="MobiDB-lite"/>
    </source>
</evidence>
<dbReference type="AlphaFoldDB" id="A0A5E4AGJ0"/>
<dbReference type="EMBL" id="CABDUW010000064">
    <property type="protein sequence ID" value="VTJ56474.1"/>
    <property type="molecule type" value="Genomic_DNA"/>
</dbReference>
<dbReference type="Proteomes" id="UP000335636">
    <property type="component" value="Unassembled WGS sequence"/>
</dbReference>
<proteinExistence type="predicted"/>
<protein>
    <submittedName>
        <fullName evidence="2">Uncharacterized protein</fullName>
    </submittedName>
</protein>
<feature type="non-terminal residue" evidence="2">
    <location>
        <position position="1"/>
    </location>
</feature>
<evidence type="ECO:0000313" key="3">
    <source>
        <dbReference type="Proteomes" id="UP000335636"/>
    </source>
</evidence>
<evidence type="ECO:0000313" key="2">
    <source>
        <dbReference type="EMBL" id="VTJ56474.1"/>
    </source>
</evidence>
<keyword evidence="3" id="KW-1185">Reference proteome</keyword>
<name>A0A5E4AGJ0_MARMO</name>
<feature type="non-terminal residue" evidence="2">
    <location>
        <position position="61"/>
    </location>
</feature>
<accession>A0A5E4AGJ0</accession>
<organism evidence="2 3">
    <name type="scientific">Marmota monax</name>
    <name type="common">Woodchuck</name>
    <dbReference type="NCBI Taxonomy" id="9995"/>
    <lineage>
        <taxon>Eukaryota</taxon>
        <taxon>Metazoa</taxon>
        <taxon>Chordata</taxon>
        <taxon>Craniata</taxon>
        <taxon>Vertebrata</taxon>
        <taxon>Euteleostomi</taxon>
        <taxon>Mammalia</taxon>
        <taxon>Eutheria</taxon>
        <taxon>Euarchontoglires</taxon>
        <taxon>Glires</taxon>
        <taxon>Rodentia</taxon>
        <taxon>Sciuromorpha</taxon>
        <taxon>Sciuridae</taxon>
        <taxon>Xerinae</taxon>
        <taxon>Marmotini</taxon>
        <taxon>Marmota</taxon>
    </lineage>
</organism>
<feature type="region of interest" description="Disordered" evidence="1">
    <location>
        <begin position="1"/>
        <end position="26"/>
    </location>
</feature>